<dbReference type="InterPro" id="IPR011990">
    <property type="entry name" value="TPR-like_helical_dom_sf"/>
</dbReference>
<evidence type="ECO:0000256" key="1">
    <source>
        <dbReference type="SAM" id="SignalP"/>
    </source>
</evidence>
<keyword evidence="3" id="KW-1185">Reference proteome</keyword>
<dbReference type="InterPro" id="IPR053185">
    <property type="entry name" value="SET_domain_protein"/>
</dbReference>
<dbReference type="Gene3D" id="1.25.40.10">
    <property type="entry name" value="Tetratricopeptide repeat domain"/>
    <property type="match status" value="1"/>
</dbReference>
<feature type="signal peptide" evidence="1">
    <location>
        <begin position="1"/>
        <end position="26"/>
    </location>
</feature>
<dbReference type="SUPFAM" id="SSF82199">
    <property type="entry name" value="SET domain"/>
    <property type="match status" value="1"/>
</dbReference>
<keyword evidence="1" id="KW-0732">Signal</keyword>
<evidence type="ECO:0000313" key="2">
    <source>
        <dbReference type="EMBL" id="SPO04395.1"/>
    </source>
</evidence>
<dbReference type="PANTHER" id="PTHR47332">
    <property type="entry name" value="SET DOMAIN-CONTAINING PROTEIN 5"/>
    <property type="match status" value="1"/>
</dbReference>
<evidence type="ECO:0000313" key="3">
    <source>
        <dbReference type="Proteomes" id="UP001187682"/>
    </source>
</evidence>
<sequence>MHRVLHQWVLGSALILLSSQINTSLAHSNGADTLLAGLCRHSKAGPLLPSPDAQSCPLAVDDATTAEVTGSSWGAWSFRPTCAYPPDKSSSKYCVYTYIDPHGGRADISIITTPETAAEAVGLLEDPDPRWYKWNEPTAPPPVDAGGEGEAPPYELREIPGKGIGLVATRKILRGEVILSDPATVISMLGPPQGISAAHKGILARKAFSQLGEETRRDISELTGAEGGFGVEGIFSDNMFTIVLAGRQRHRGLFTRVATKLLSPLLTASTDAPINVPTEIRKSLLLRQWGFNCTCRLCSHPEASGPSDGNKQRIQDILELIKDTRNRDYETLEGFACEMLGLAEREGMTMQLGDFYGALARTYREAGFLEHALTYADMAVEKFREYIGEDSEHVVEGRKFVHVTRMRMRMIEAEKGNDRSGQKCN</sequence>
<protein>
    <submittedName>
        <fullName evidence="2">Uncharacterized protein</fullName>
    </submittedName>
</protein>
<gene>
    <name evidence="2" type="ORF">DNG_07080</name>
</gene>
<feature type="chain" id="PRO_5042230722" evidence="1">
    <location>
        <begin position="27"/>
        <end position="425"/>
    </location>
</feature>
<name>A0AAE8SX24_9PEZI</name>
<dbReference type="Proteomes" id="UP001187682">
    <property type="component" value="Unassembled WGS sequence"/>
</dbReference>
<dbReference type="PANTHER" id="PTHR47332:SF2">
    <property type="entry name" value="SET-6"/>
    <property type="match status" value="1"/>
</dbReference>
<reference evidence="2" key="1">
    <citation type="submission" date="2018-03" db="EMBL/GenBank/DDBJ databases">
        <authorList>
            <person name="Guldener U."/>
        </authorList>
    </citation>
    <scope>NUCLEOTIDE SEQUENCE</scope>
</reference>
<dbReference type="InterPro" id="IPR046341">
    <property type="entry name" value="SET_dom_sf"/>
</dbReference>
<accession>A0AAE8SX24</accession>
<dbReference type="AlphaFoldDB" id="A0AAE8SX24"/>
<dbReference type="EMBL" id="ONZQ02000010">
    <property type="protein sequence ID" value="SPO04395.1"/>
    <property type="molecule type" value="Genomic_DNA"/>
</dbReference>
<proteinExistence type="predicted"/>
<organism evidence="2 3">
    <name type="scientific">Cephalotrichum gorgonifer</name>
    <dbReference type="NCBI Taxonomy" id="2041049"/>
    <lineage>
        <taxon>Eukaryota</taxon>
        <taxon>Fungi</taxon>
        <taxon>Dikarya</taxon>
        <taxon>Ascomycota</taxon>
        <taxon>Pezizomycotina</taxon>
        <taxon>Sordariomycetes</taxon>
        <taxon>Hypocreomycetidae</taxon>
        <taxon>Microascales</taxon>
        <taxon>Microascaceae</taxon>
        <taxon>Cephalotrichum</taxon>
    </lineage>
</organism>
<comment type="caution">
    <text evidence="2">The sequence shown here is derived from an EMBL/GenBank/DDBJ whole genome shotgun (WGS) entry which is preliminary data.</text>
</comment>